<reference evidence="3" key="3">
    <citation type="submission" date="2025-08" db="UniProtKB">
        <authorList>
            <consortium name="RefSeq"/>
        </authorList>
    </citation>
    <scope>IDENTIFICATION</scope>
    <source>
        <tissue evidence="3">Whole organism</tissue>
    </source>
</reference>
<gene>
    <name evidence="3" type="primary">LOC108612956</name>
</gene>
<organism evidence="2 3">
    <name type="scientific">Drosophila arizonae</name>
    <name type="common">Fruit fly</name>
    <dbReference type="NCBI Taxonomy" id="7263"/>
    <lineage>
        <taxon>Eukaryota</taxon>
        <taxon>Metazoa</taxon>
        <taxon>Ecdysozoa</taxon>
        <taxon>Arthropoda</taxon>
        <taxon>Hexapoda</taxon>
        <taxon>Insecta</taxon>
        <taxon>Pterygota</taxon>
        <taxon>Neoptera</taxon>
        <taxon>Endopterygota</taxon>
        <taxon>Diptera</taxon>
        <taxon>Brachycera</taxon>
        <taxon>Muscomorpha</taxon>
        <taxon>Ephydroidea</taxon>
        <taxon>Drosophilidae</taxon>
        <taxon>Drosophila</taxon>
    </lineage>
</organism>
<dbReference type="RefSeq" id="XP_017861568.1">
    <property type="nucleotide sequence ID" value="XM_018006079.1"/>
</dbReference>
<name>A0ABM1P2Y2_DROAR</name>
<reference evidence="2" key="2">
    <citation type="journal article" date="2016" name="G3 (Bethesda)">
        <title>Genome Evolution in Three Species of Cactophilic Drosophila.</title>
        <authorList>
            <person name="Sanchez-Flores A."/>
            <person name="Penazola F."/>
            <person name="Carpinteyro-Ponce J."/>
            <person name="Nazario-Yepiz N."/>
            <person name="Abreu-Goodger C."/>
            <person name="Machado C.A."/>
            <person name="Markow T.A."/>
        </authorList>
    </citation>
    <scope>NUCLEOTIDE SEQUENCE [LARGE SCALE GENOMIC DNA]</scope>
</reference>
<accession>A0ABM1P2Y2</accession>
<dbReference type="GeneID" id="108612956"/>
<proteinExistence type="predicted"/>
<evidence type="ECO:0000313" key="3">
    <source>
        <dbReference type="RefSeq" id="XP_017861568.1"/>
    </source>
</evidence>
<evidence type="ECO:0000256" key="1">
    <source>
        <dbReference type="SAM" id="MobiDB-lite"/>
    </source>
</evidence>
<keyword evidence="2" id="KW-1185">Reference proteome</keyword>
<dbReference type="Proteomes" id="UP000694904">
    <property type="component" value="Chromosome 4"/>
</dbReference>
<protein>
    <submittedName>
        <fullName evidence="3">Uncharacterized protein LOC108612956</fullName>
    </submittedName>
</protein>
<reference evidence="2" key="1">
    <citation type="journal article" date="1997" name="Nucleic Acids Res.">
        <title>tRNAscan-SE: a program for improved detection of transfer RNA genes in genomic sequence.</title>
        <authorList>
            <person name="Lowe T.M."/>
            <person name="Eddy S.R."/>
        </authorList>
    </citation>
    <scope>NUCLEOTIDE SEQUENCE [LARGE SCALE GENOMIC DNA]</scope>
</reference>
<sequence length="216" mass="24841">MDTIRETLGRLFTRSYAADTTGGRLTAEAIEEELKRKDVLDLMQQQHQQDQEQDQDPEQKGKQQPQDTKPRIIPKGAADTRNVRTNVYEVTTANLPAKRDLARSLVAEPAPINYEMEFVDFINRNTPPGFGNKLQQMLPYLGVSFIAWPTYWMWRGFHWQSRRGSERIGMYIQRTFQHAKLMQVAILSLGLIMATTTQGGTEPLDVHEVSYNSRKK</sequence>
<evidence type="ECO:0000313" key="2">
    <source>
        <dbReference type="Proteomes" id="UP000694904"/>
    </source>
</evidence>
<feature type="region of interest" description="Disordered" evidence="1">
    <location>
        <begin position="43"/>
        <end position="78"/>
    </location>
</feature>